<organism evidence="1 2">
    <name type="scientific">Cytospora mali</name>
    <name type="common">Apple Valsa canker fungus</name>
    <name type="synonym">Valsa mali</name>
    <dbReference type="NCBI Taxonomy" id="578113"/>
    <lineage>
        <taxon>Eukaryota</taxon>
        <taxon>Fungi</taxon>
        <taxon>Dikarya</taxon>
        <taxon>Ascomycota</taxon>
        <taxon>Pezizomycotina</taxon>
        <taxon>Sordariomycetes</taxon>
        <taxon>Sordariomycetidae</taxon>
        <taxon>Diaporthales</taxon>
        <taxon>Cytosporaceae</taxon>
        <taxon>Cytospora</taxon>
    </lineage>
</organism>
<sequence>MESLVSEQFTIDQDYTPAAVVSAWIVKAAKLFQVLIADDWFTSLWTLQEAFLSPKAIFMFRDGLPLSLIDTTQINGGGNIQLPRLNSWAQTWYSVKSLVESLPQYPEGRELIDSIDSVGFLDGVRNQWLTFALDDLEYPSGFMGNPFKLLVASKHRITRYEDDRIYGIMQVFELRLGKSAPGASGDKFSLDELQTQLAAVPFFPSITYSAN</sequence>
<reference evidence="2" key="1">
    <citation type="submission" date="2014-12" db="EMBL/GenBank/DDBJ databases">
        <title>Genome Sequence of Valsa Canker Pathogens Uncovers a Specific Adaption of Colonization on Woody Bark.</title>
        <authorList>
            <person name="Yin Z."/>
            <person name="Liu H."/>
            <person name="Gao X."/>
            <person name="Li Z."/>
            <person name="Song N."/>
            <person name="Ke X."/>
            <person name="Dai Q."/>
            <person name="Wu Y."/>
            <person name="Sun Y."/>
            <person name="Xu J.-R."/>
            <person name="Kang Z.K."/>
            <person name="Wang L."/>
            <person name="Huang L."/>
        </authorList>
    </citation>
    <scope>NUCLEOTIDE SEQUENCE [LARGE SCALE GENOMIC DNA]</scope>
    <source>
        <strain evidence="2">SXYL134</strain>
    </source>
</reference>
<dbReference type="OrthoDB" id="2157530at2759"/>
<dbReference type="AlphaFoldDB" id="A0A194UUK7"/>
<keyword evidence="2" id="KW-1185">Reference proteome</keyword>
<accession>A0A194UUK7</accession>
<name>A0A194UUK7_CYTMA</name>
<evidence type="ECO:0000313" key="1">
    <source>
        <dbReference type="EMBL" id="KUI55294.1"/>
    </source>
</evidence>
<evidence type="ECO:0000313" key="2">
    <source>
        <dbReference type="Proteomes" id="UP000078576"/>
    </source>
</evidence>
<dbReference type="Proteomes" id="UP000078576">
    <property type="component" value="Unassembled WGS sequence"/>
</dbReference>
<proteinExistence type="predicted"/>
<protein>
    <recommendedName>
        <fullName evidence="3">Heterokaryon incompatibility domain-containing protein</fullName>
    </recommendedName>
</protein>
<gene>
    <name evidence="1" type="ORF">VP1G_10748</name>
</gene>
<evidence type="ECO:0008006" key="3">
    <source>
        <dbReference type="Google" id="ProtNLM"/>
    </source>
</evidence>
<dbReference type="EMBL" id="KN714679">
    <property type="protein sequence ID" value="KUI55294.1"/>
    <property type="molecule type" value="Genomic_DNA"/>
</dbReference>